<proteinExistence type="predicted"/>
<dbReference type="Gene3D" id="1.10.101.10">
    <property type="entry name" value="PGBD-like superfamily/PGBD"/>
    <property type="match status" value="1"/>
</dbReference>
<evidence type="ECO:0000313" key="4">
    <source>
        <dbReference type="Proteomes" id="UP000249061"/>
    </source>
</evidence>
<evidence type="ECO:0000256" key="1">
    <source>
        <dbReference type="SAM" id="MobiDB-lite"/>
    </source>
</evidence>
<comment type="caution">
    <text evidence="3">The sequence shown here is derived from an EMBL/GenBank/DDBJ whole genome shotgun (WGS) entry which is preliminary data.</text>
</comment>
<dbReference type="Gene3D" id="3.60.10.10">
    <property type="entry name" value="Endonuclease/exonuclease/phosphatase"/>
    <property type="match status" value="1"/>
</dbReference>
<dbReference type="AlphaFoldDB" id="A0A2W5TNP1"/>
<dbReference type="Proteomes" id="UP000249061">
    <property type="component" value="Unassembled WGS sequence"/>
</dbReference>
<sequence length="341" mass="38270">MRVIAQPAPKPQPQRRLSVGSTGPAVLKLEQELKERGLLKGAIDSNFDKATRQAVKRFERSNGWKANGIVGGRIWKKLELSGEAHEGTTANVTRGKTKFSTVNINVKSNPPMSQDKVLHDVKRAAAAGDIIGWNEISTVKGPNGDRYFDAIKSLGKDWGHYMPKHGNYRIPNPISWKKKEWDLVDSGFRRTHKNGASAGHTNVSPARYVTWVKLKNKKTGDTIIRMNTHLISGAWNSKNNKAKEWRKDMWAVHMRKMGNMVSKFERSGLPVIIGGDFNRDSYKLFGNRVKYDNDLHVGTHGASTLDYVMHTRNKDLKRTGGTIQRGYASDHDAVKVNYQLG</sequence>
<evidence type="ECO:0000313" key="3">
    <source>
        <dbReference type="EMBL" id="PZR15447.1"/>
    </source>
</evidence>
<protein>
    <recommendedName>
        <fullName evidence="2">Peptidoglycan binding-like domain-containing protein</fullName>
    </recommendedName>
</protein>
<dbReference type="Pfam" id="PF01471">
    <property type="entry name" value="PG_binding_1"/>
    <property type="match status" value="1"/>
</dbReference>
<dbReference type="InterPro" id="IPR036365">
    <property type="entry name" value="PGBD-like_sf"/>
</dbReference>
<organism evidence="3 4">
    <name type="scientific">Archangium gephyra</name>
    <dbReference type="NCBI Taxonomy" id="48"/>
    <lineage>
        <taxon>Bacteria</taxon>
        <taxon>Pseudomonadati</taxon>
        <taxon>Myxococcota</taxon>
        <taxon>Myxococcia</taxon>
        <taxon>Myxococcales</taxon>
        <taxon>Cystobacterineae</taxon>
        <taxon>Archangiaceae</taxon>
        <taxon>Archangium</taxon>
    </lineage>
</organism>
<dbReference type="InterPro" id="IPR036691">
    <property type="entry name" value="Endo/exonu/phosph_ase_sf"/>
</dbReference>
<gene>
    <name evidence="3" type="ORF">DI536_08330</name>
</gene>
<dbReference type="EMBL" id="QFQP01000005">
    <property type="protein sequence ID" value="PZR15447.1"/>
    <property type="molecule type" value="Genomic_DNA"/>
</dbReference>
<dbReference type="InterPro" id="IPR036366">
    <property type="entry name" value="PGBDSf"/>
</dbReference>
<name>A0A2W5TNP1_9BACT</name>
<accession>A0A2W5TNP1</accession>
<dbReference type="SUPFAM" id="SSF56219">
    <property type="entry name" value="DNase I-like"/>
    <property type="match status" value="1"/>
</dbReference>
<evidence type="ECO:0000259" key="2">
    <source>
        <dbReference type="Pfam" id="PF01471"/>
    </source>
</evidence>
<dbReference type="SUPFAM" id="SSF47090">
    <property type="entry name" value="PGBD-like"/>
    <property type="match status" value="1"/>
</dbReference>
<feature type="region of interest" description="Disordered" evidence="1">
    <location>
        <begin position="1"/>
        <end position="20"/>
    </location>
</feature>
<dbReference type="InterPro" id="IPR002477">
    <property type="entry name" value="Peptidoglycan-bd-like"/>
</dbReference>
<feature type="domain" description="Peptidoglycan binding-like" evidence="2">
    <location>
        <begin position="22"/>
        <end position="78"/>
    </location>
</feature>
<reference evidence="3 4" key="1">
    <citation type="submission" date="2017-08" db="EMBL/GenBank/DDBJ databases">
        <title>Infants hospitalized years apart are colonized by the same room-sourced microbial strains.</title>
        <authorList>
            <person name="Brooks B."/>
            <person name="Olm M.R."/>
            <person name="Firek B.A."/>
            <person name="Baker R."/>
            <person name="Thomas B.C."/>
            <person name="Morowitz M.J."/>
            <person name="Banfield J.F."/>
        </authorList>
    </citation>
    <scope>NUCLEOTIDE SEQUENCE [LARGE SCALE GENOMIC DNA]</scope>
    <source>
        <strain evidence="3">S2_003_000_R2_14</strain>
    </source>
</reference>